<evidence type="ECO:0000313" key="1">
    <source>
        <dbReference type="EMBL" id="CAK7349777.1"/>
    </source>
</evidence>
<sequence>AKKEGLKMLSQLRANAETEALVFIKDTFLASSEMIAVGEKLPIQLPFLKQRRQHFQESLRTLNMNTKTSITSPSSTLNSQLYEGHQCKHFKPIFANLATHK</sequence>
<keyword evidence="2" id="KW-1185">Reference proteome</keyword>
<dbReference type="EMBL" id="CAWUPB010001176">
    <property type="protein sequence ID" value="CAK7349777.1"/>
    <property type="molecule type" value="Genomic_DNA"/>
</dbReference>
<protein>
    <submittedName>
        <fullName evidence="1">Uncharacterized protein</fullName>
    </submittedName>
</protein>
<reference evidence="1 2" key="1">
    <citation type="submission" date="2024-01" db="EMBL/GenBank/DDBJ databases">
        <authorList>
            <person name="Waweru B."/>
        </authorList>
    </citation>
    <scope>NUCLEOTIDE SEQUENCE [LARGE SCALE GENOMIC DNA]</scope>
</reference>
<name>A0AAV1SHR5_9ROSI</name>
<proteinExistence type="predicted"/>
<gene>
    <name evidence="1" type="ORF">DCAF_LOCUS22498</name>
</gene>
<dbReference type="AlphaFoldDB" id="A0AAV1SHR5"/>
<feature type="non-terminal residue" evidence="1">
    <location>
        <position position="1"/>
    </location>
</feature>
<comment type="caution">
    <text evidence="1">The sequence shown here is derived from an EMBL/GenBank/DDBJ whole genome shotgun (WGS) entry which is preliminary data.</text>
</comment>
<organism evidence="1 2">
    <name type="scientific">Dovyalis caffra</name>
    <dbReference type="NCBI Taxonomy" id="77055"/>
    <lineage>
        <taxon>Eukaryota</taxon>
        <taxon>Viridiplantae</taxon>
        <taxon>Streptophyta</taxon>
        <taxon>Embryophyta</taxon>
        <taxon>Tracheophyta</taxon>
        <taxon>Spermatophyta</taxon>
        <taxon>Magnoliopsida</taxon>
        <taxon>eudicotyledons</taxon>
        <taxon>Gunneridae</taxon>
        <taxon>Pentapetalae</taxon>
        <taxon>rosids</taxon>
        <taxon>fabids</taxon>
        <taxon>Malpighiales</taxon>
        <taxon>Salicaceae</taxon>
        <taxon>Flacourtieae</taxon>
        <taxon>Dovyalis</taxon>
    </lineage>
</organism>
<dbReference type="Proteomes" id="UP001314170">
    <property type="component" value="Unassembled WGS sequence"/>
</dbReference>
<evidence type="ECO:0000313" key="2">
    <source>
        <dbReference type="Proteomes" id="UP001314170"/>
    </source>
</evidence>
<accession>A0AAV1SHR5</accession>